<comment type="caution">
    <text evidence="1">The sequence shown here is derived from an EMBL/GenBank/DDBJ whole genome shotgun (WGS) entry which is preliminary data.</text>
</comment>
<evidence type="ECO:0000313" key="1">
    <source>
        <dbReference type="EMBL" id="RUS25712.1"/>
    </source>
</evidence>
<dbReference type="Proteomes" id="UP000274822">
    <property type="component" value="Unassembled WGS sequence"/>
</dbReference>
<gene>
    <name evidence="1" type="ORF">BC938DRAFT_471766</name>
</gene>
<dbReference type="AlphaFoldDB" id="A0A433Q7G7"/>
<organism evidence="1 2">
    <name type="scientific">Jimgerdemannia flammicorona</name>
    <dbReference type="NCBI Taxonomy" id="994334"/>
    <lineage>
        <taxon>Eukaryota</taxon>
        <taxon>Fungi</taxon>
        <taxon>Fungi incertae sedis</taxon>
        <taxon>Mucoromycota</taxon>
        <taxon>Mucoromycotina</taxon>
        <taxon>Endogonomycetes</taxon>
        <taxon>Endogonales</taxon>
        <taxon>Endogonaceae</taxon>
        <taxon>Jimgerdemannia</taxon>
    </lineage>
</organism>
<name>A0A433Q7G7_9FUNG</name>
<proteinExistence type="predicted"/>
<accession>A0A433Q7G7</accession>
<reference evidence="1 2" key="1">
    <citation type="journal article" date="2018" name="New Phytol.">
        <title>Phylogenomics of Endogonaceae and evolution of mycorrhizas within Mucoromycota.</title>
        <authorList>
            <person name="Chang Y."/>
            <person name="Desiro A."/>
            <person name="Na H."/>
            <person name="Sandor L."/>
            <person name="Lipzen A."/>
            <person name="Clum A."/>
            <person name="Barry K."/>
            <person name="Grigoriev I.V."/>
            <person name="Martin F.M."/>
            <person name="Stajich J.E."/>
            <person name="Smith M.E."/>
            <person name="Bonito G."/>
            <person name="Spatafora J.W."/>
        </authorList>
    </citation>
    <scope>NUCLEOTIDE SEQUENCE [LARGE SCALE GENOMIC DNA]</scope>
    <source>
        <strain evidence="1 2">AD002</strain>
    </source>
</reference>
<evidence type="ECO:0000313" key="2">
    <source>
        <dbReference type="Proteomes" id="UP000274822"/>
    </source>
</evidence>
<sequence length="85" mass="9452">MSLIIDLDANSFRHLSLGGGFKSDSAILTNSWMRARQYKGHVLNKHHTHFGSWSASGYYTGNFVTLQGYKPKKNTPLCPKGPSKP</sequence>
<dbReference type="EMBL" id="RBNJ01012260">
    <property type="protein sequence ID" value="RUS25712.1"/>
    <property type="molecule type" value="Genomic_DNA"/>
</dbReference>
<protein>
    <submittedName>
        <fullName evidence="1">Uncharacterized protein</fullName>
    </submittedName>
</protein>
<keyword evidence="2" id="KW-1185">Reference proteome</keyword>